<evidence type="ECO:0000256" key="1">
    <source>
        <dbReference type="ARBA" id="ARBA00022555"/>
    </source>
</evidence>
<organism evidence="7 8">
    <name type="scientific">Plasmodium ovale curtisi</name>
    <dbReference type="NCBI Taxonomy" id="864141"/>
    <lineage>
        <taxon>Eukaryota</taxon>
        <taxon>Sar</taxon>
        <taxon>Alveolata</taxon>
        <taxon>Apicomplexa</taxon>
        <taxon>Aconoidasida</taxon>
        <taxon>Haemosporida</taxon>
        <taxon>Plasmodiidae</taxon>
        <taxon>Plasmodium</taxon>
        <taxon>Plasmodium (Plasmodium)</taxon>
    </lineage>
</organism>
<dbReference type="EMBL" id="FLQU01000526">
    <property type="protein sequence ID" value="SBS86815.1"/>
    <property type="molecule type" value="Genomic_DNA"/>
</dbReference>
<dbReference type="InterPro" id="IPR002547">
    <property type="entry name" value="tRNA-bd_dom"/>
</dbReference>
<dbReference type="CDD" id="cd02799">
    <property type="entry name" value="tRNA_bind_EMAP-II_like"/>
    <property type="match status" value="1"/>
</dbReference>
<keyword evidence="2 3" id="KW-0694">RNA-binding</keyword>
<evidence type="ECO:0000256" key="3">
    <source>
        <dbReference type="PROSITE-ProRule" id="PRU00209"/>
    </source>
</evidence>
<dbReference type="PANTHER" id="PTHR11586">
    <property type="entry name" value="TRNA-AMINOACYLATION COFACTOR ARC1 FAMILY MEMBER"/>
    <property type="match status" value="1"/>
</dbReference>
<dbReference type="AlphaFoldDB" id="A0A1A8WW57"/>
<keyword evidence="1 3" id="KW-0820">tRNA-binding</keyword>
<evidence type="ECO:0000256" key="4">
    <source>
        <dbReference type="SAM" id="MobiDB-lite"/>
    </source>
</evidence>
<dbReference type="GO" id="GO:0000049">
    <property type="term" value="F:tRNA binding"/>
    <property type="evidence" value="ECO:0007669"/>
    <property type="project" value="UniProtKB-UniRule"/>
</dbReference>
<accession>A0A1A8WW57</accession>
<dbReference type="FunFam" id="2.40.50.140:FF:000287">
    <property type="entry name" value="Methionine-tRNA ligase, beta subunit"/>
    <property type="match status" value="1"/>
</dbReference>
<dbReference type="PANTHER" id="PTHR11586:SF33">
    <property type="entry name" value="AMINOACYL TRNA SYNTHASE COMPLEX-INTERACTING MULTIFUNCTIONAL PROTEIN 1"/>
    <property type="match status" value="1"/>
</dbReference>
<dbReference type="PROSITE" id="PS50886">
    <property type="entry name" value="TRBD"/>
    <property type="match status" value="1"/>
</dbReference>
<dbReference type="Proteomes" id="UP000078560">
    <property type="component" value="Unassembled WGS sequence"/>
</dbReference>
<evidence type="ECO:0000313" key="9">
    <source>
        <dbReference type="Proteomes" id="UP000078560"/>
    </source>
</evidence>
<dbReference type="EMBL" id="FLQV01000670">
    <property type="protein sequence ID" value="SBS97210.1"/>
    <property type="molecule type" value="Genomic_DNA"/>
</dbReference>
<dbReference type="Pfam" id="PF21972">
    <property type="entry name" value="Arc1p_N_like"/>
    <property type="match status" value="1"/>
</dbReference>
<proteinExistence type="predicted"/>
<dbReference type="Pfam" id="PF01588">
    <property type="entry name" value="tRNA_bind"/>
    <property type="match status" value="1"/>
</dbReference>
<evidence type="ECO:0000256" key="2">
    <source>
        <dbReference type="ARBA" id="ARBA00022884"/>
    </source>
</evidence>
<dbReference type="SUPFAM" id="SSF47616">
    <property type="entry name" value="GST C-terminal domain-like"/>
    <property type="match status" value="1"/>
</dbReference>
<name>A0A1A8WW57_PLAOA</name>
<dbReference type="InterPro" id="IPR051270">
    <property type="entry name" value="Tyrosine-tRNA_ligase_regulator"/>
</dbReference>
<dbReference type="Proteomes" id="UP000078546">
    <property type="component" value="Unassembled WGS sequence"/>
</dbReference>
<evidence type="ECO:0000313" key="6">
    <source>
        <dbReference type="EMBL" id="SBS86815.1"/>
    </source>
</evidence>
<dbReference type="InterPro" id="IPR053836">
    <property type="entry name" value="Arc1-like_N"/>
</dbReference>
<feature type="compositionally biased region" description="Basic and acidic residues" evidence="4">
    <location>
        <begin position="227"/>
        <end position="241"/>
    </location>
</feature>
<sequence length="423" mass="48796">MENFQKRLFRYTLEFVLKRMCVLTLVKGDVKSDVLKLVLDFIKLVVVKDGDQVTFPEVQYGQKISLEHKNKTYKELFCSLYAIIDIYDCYKELFNEDEEKVSENEEFIFHLASDKFTLKQIDMKHLNDLLCEKSYIVSNKHASIVDIFYFCAIHKLLSEMPAKERVEFSHIFRWFLHIQETVVGNFTTLKKLDAKDSLETLLNSKSIAVTNERINNTNMLQCVKNENNAKGENSQKSENTKNKKKGNAQPKKVEEPKSLDDISRLNILVGYVEEVEIHPDADTLYCLKVNLGEDKPRDICSGLRNKKNAEDLLNKYVLVLANLKEKSLRGRKSHGMVLCGSFDDKIELLTPPSGVKIGERIIFENMNVNNLPDKTLSFDKEKNPFFHIQPHLVLKNGMAYYKDDKWLSSQGEVTCVLEQGTIS</sequence>
<dbReference type="SUPFAM" id="SSF50249">
    <property type="entry name" value="Nucleic acid-binding proteins"/>
    <property type="match status" value="1"/>
</dbReference>
<reference evidence="7" key="1">
    <citation type="submission" date="2016-05" db="EMBL/GenBank/DDBJ databases">
        <authorList>
            <person name="Lavstsen T."/>
            <person name="Jespersen J.S."/>
        </authorList>
    </citation>
    <scope>NUCLEOTIDE SEQUENCE [LARGE SCALE GENOMIC DNA]</scope>
</reference>
<gene>
    <name evidence="7" type="ORF">POVCU1_036370</name>
    <name evidence="6" type="ORF">POVCU2_0039310</name>
</gene>
<protein>
    <submittedName>
        <fullName evidence="7">tRNA binding protein, putative</fullName>
    </submittedName>
</protein>
<feature type="domain" description="TRNA-binding" evidence="5">
    <location>
        <begin position="261"/>
        <end position="362"/>
    </location>
</feature>
<reference evidence="8 9" key="2">
    <citation type="submission" date="2016-05" db="EMBL/GenBank/DDBJ databases">
        <authorList>
            <person name="Naeem Raeece"/>
        </authorList>
    </citation>
    <scope>NUCLEOTIDE SEQUENCE [LARGE SCALE GENOMIC DNA]</scope>
</reference>
<dbReference type="Gene3D" id="1.20.1050.10">
    <property type="match status" value="1"/>
</dbReference>
<feature type="region of interest" description="Disordered" evidence="4">
    <location>
        <begin position="226"/>
        <end position="257"/>
    </location>
</feature>
<dbReference type="GO" id="GO:0032991">
    <property type="term" value="C:protein-containing complex"/>
    <property type="evidence" value="ECO:0007669"/>
    <property type="project" value="UniProtKB-ARBA"/>
</dbReference>
<dbReference type="Gene3D" id="2.40.50.140">
    <property type="entry name" value="Nucleic acid-binding proteins"/>
    <property type="match status" value="1"/>
</dbReference>
<dbReference type="InterPro" id="IPR012340">
    <property type="entry name" value="NA-bd_OB-fold"/>
</dbReference>
<dbReference type="InterPro" id="IPR036282">
    <property type="entry name" value="Glutathione-S-Trfase_C_sf"/>
</dbReference>
<evidence type="ECO:0000313" key="8">
    <source>
        <dbReference type="Proteomes" id="UP000078546"/>
    </source>
</evidence>
<evidence type="ECO:0000313" key="7">
    <source>
        <dbReference type="EMBL" id="SBS97210.1"/>
    </source>
</evidence>
<evidence type="ECO:0000259" key="5">
    <source>
        <dbReference type="PROSITE" id="PS50886"/>
    </source>
</evidence>